<comment type="caution">
    <text evidence="2">The sequence shown here is derived from an EMBL/GenBank/DDBJ whole genome shotgun (WGS) entry which is preliminary data.</text>
</comment>
<keyword evidence="3" id="KW-1185">Reference proteome</keyword>
<gene>
    <name evidence="2" type="ORF">RJT34_04126</name>
</gene>
<evidence type="ECO:0000313" key="2">
    <source>
        <dbReference type="EMBL" id="KAK7319405.1"/>
    </source>
</evidence>
<dbReference type="EMBL" id="JAYKXN010000001">
    <property type="protein sequence ID" value="KAK7319405.1"/>
    <property type="molecule type" value="Genomic_DNA"/>
</dbReference>
<dbReference type="AlphaFoldDB" id="A0AAN9KKB7"/>
<proteinExistence type="predicted"/>
<feature type="compositionally biased region" description="Basic and acidic residues" evidence="1">
    <location>
        <begin position="13"/>
        <end position="27"/>
    </location>
</feature>
<feature type="region of interest" description="Disordered" evidence="1">
    <location>
        <begin position="1"/>
        <end position="37"/>
    </location>
</feature>
<organism evidence="2 3">
    <name type="scientific">Clitoria ternatea</name>
    <name type="common">Butterfly pea</name>
    <dbReference type="NCBI Taxonomy" id="43366"/>
    <lineage>
        <taxon>Eukaryota</taxon>
        <taxon>Viridiplantae</taxon>
        <taxon>Streptophyta</taxon>
        <taxon>Embryophyta</taxon>
        <taxon>Tracheophyta</taxon>
        <taxon>Spermatophyta</taxon>
        <taxon>Magnoliopsida</taxon>
        <taxon>eudicotyledons</taxon>
        <taxon>Gunneridae</taxon>
        <taxon>Pentapetalae</taxon>
        <taxon>rosids</taxon>
        <taxon>fabids</taxon>
        <taxon>Fabales</taxon>
        <taxon>Fabaceae</taxon>
        <taxon>Papilionoideae</taxon>
        <taxon>50 kb inversion clade</taxon>
        <taxon>NPAAA clade</taxon>
        <taxon>indigoferoid/millettioid clade</taxon>
        <taxon>Phaseoleae</taxon>
        <taxon>Clitoria</taxon>
    </lineage>
</organism>
<evidence type="ECO:0000256" key="1">
    <source>
        <dbReference type="SAM" id="MobiDB-lite"/>
    </source>
</evidence>
<reference evidence="2 3" key="1">
    <citation type="submission" date="2024-01" db="EMBL/GenBank/DDBJ databases">
        <title>The genomes of 5 underutilized Papilionoideae crops provide insights into root nodulation and disease resistance.</title>
        <authorList>
            <person name="Yuan L."/>
        </authorList>
    </citation>
    <scope>NUCLEOTIDE SEQUENCE [LARGE SCALE GENOMIC DNA]</scope>
    <source>
        <strain evidence="2">LY-2023</strain>
        <tissue evidence="2">Leaf</tissue>
    </source>
</reference>
<dbReference type="Proteomes" id="UP001359559">
    <property type="component" value="Unassembled WGS sequence"/>
</dbReference>
<accession>A0AAN9KKB7</accession>
<evidence type="ECO:0000313" key="3">
    <source>
        <dbReference type="Proteomes" id="UP001359559"/>
    </source>
</evidence>
<protein>
    <submittedName>
        <fullName evidence="2">Uncharacterized protein</fullName>
    </submittedName>
</protein>
<sequence>MAARVSSSSRVLGDSHQRLPDKEDQRSHSNKKKQKDGACGDRYVLRIKIPNFPLELYDDRILWRIGESIRTMLRIDSST</sequence>
<name>A0AAN9KKB7_CLITE</name>
<feature type="compositionally biased region" description="Polar residues" evidence="1">
    <location>
        <begin position="1"/>
        <end position="10"/>
    </location>
</feature>